<dbReference type="GO" id="GO:0050804">
    <property type="term" value="P:modulation of chemical synaptic transmission"/>
    <property type="evidence" value="ECO:0007669"/>
    <property type="project" value="TreeGrafter"/>
</dbReference>
<dbReference type="EMBL" id="MTYJ01000094">
    <property type="protein sequence ID" value="OQV15078.1"/>
    <property type="molecule type" value="Genomic_DNA"/>
</dbReference>
<dbReference type="Pfam" id="PF00754">
    <property type="entry name" value="F5_F8_type_C"/>
    <property type="match status" value="2"/>
</dbReference>
<dbReference type="SUPFAM" id="SSF49785">
    <property type="entry name" value="Galactose-binding domain-like"/>
    <property type="match status" value="2"/>
</dbReference>
<dbReference type="Gene3D" id="2.60.120.260">
    <property type="entry name" value="Galactose-binding domain-like"/>
    <property type="match status" value="2"/>
</dbReference>
<dbReference type="PANTHER" id="PTHR46306">
    <property type="entry name" value="BTB/POZ DOMAIN-CONTAINING PROTEIN 9"/>
    <property type="match status" value="1"/>
</dbReference>
<dbReference type="OrthoDB" id="9997739at2759"/>
<proteinExistence type="predicted"/>
<gene>
    <name evidence="3" type="ORF">BV898_10710</name>
</gene>
<dbReference type="Pfam" id="PF07707">
    <property type="entry name" value="BACK"/>
    <property type="match status" value="1"/>
</dbReference>
<dbReference type="SMART" id="SM00875">
    <property type="entry name" value="BACK"/>
    <property type="match status" value="1"/>
</dbReference>
<dbReference type="Pfam" id="PF00651">
    <property type="entry name" value="BTB"/>
    <property type="match status" value="1"/>
</dbReference>
<evidence type="ECO:0000313" key="4">
    <source>
        <dbReference type="Proteomes" id="UP000192578"/>
    </source>
</evidence>
<dbReference type="SMART" id="SM00225">
    <property type="entry name" value="BTB"/>
    <property type="match status" value="1"/>
</dbReference>
<dbReference type="GO" id="GO:0048512">
    <property type="term" value="P:circadian behavior"/>
    <property type="evidence" value="ECO:0007669"/>
    <property type="project" value="TreeGrafter"/>
</dbReference>
<feature type="domain" description="BTB" evidence="2">
    <location>
        <begin position="34"/>
        <end position="101"/>
    </location>
</feature>
<dbReference type="PROSITE" id="PS50097">
    <property type="entry name" value="BTB"/>
    <property type="match status" value="1"/>
</dbReference>
<evidence type="ECO:0000313" key="3">
    <source>
        <dbReference type="EMBL" id="OQV15078.1"/>
    </source>
</evidence>
<keyword evidence="4" id="KW-1185">Reference proteome</keyword>
<dbReference type="PANTHER" id="PTHR46306:SF1">
    <property type="entry name" value="BTB_POZ DOMAIN-CONTAINING PROTEIN 9"/>
    <property type="match status" value="1"/>
</dbReference>
<comment type="caution">
    <text evidence="3">The sequence shown here is derived from an EMBL/GenBank/DDBJ whole genome shotgun (WGS) entry which is preliminary data.</text>
</comment>
<dbReference type="InterPro" id="IPR011705">
    <property type="entry name" value="BACK"/>
</dbReference>
<dbReference type="SUPFAM" id="SSF54695">
    <property type="entry name" value="POZ domain"/>
    <property type="match status" value="1"/>
</dbReference>
<dbReference type="InterPro" id="IPR000421">
    <property type="entry name" value="FA58C"/>
</dbReference>
<dbReference type="InterPro" id="IPR011333">
    <property type="entry name" value="SKP1/BTB/POZ_sf"/>
</dbReference>
<dbReference type="InterPro" id="IPR008979">
    <property type="entry name" value="Galactose-bd-like_sf"/>
</dbReference>
<organism evidence="3 4">
    <name type="scientific">Hypsibius exemplaris</name>
    <name type="common">Freshwater tardigrade</name>
    <dbReference type="NCBI Taxonomy" id="2072580"/>
    <lineage>
        <taxon>Eukaryota</taxon>
        <taxon>Metazoa</taxon>
        <taxon>Ecdysozoa</taxon>
        <taxon>Tardigrada</taxon>
        <taxon>Eutardigrada</taxon>
        <taxon>Parachela</taxon>
        <taxon>Hypsibioidea</taxon>
        <taxon>Hypsibiidae</taxon>
        <taxon>Hypsibius</taxon>
    </lineage>
</organism>
<sequence length="663" mass="74495">MSSAQGADDKAMIDHTVDLVDDFNAKLLEGGAYSDLTLHVGGEALKLHRVILASRCEYFRALLFGSLRESNESEVTLHETDLTTFKILLKYIYTGKIHVSELKFDVLVGLLGLINQYGFPRLEQDLVLHMKNALNVKNVCSVFEASFSYGLPDLTDACLKYMDRHAKTLLHSREILRLTAAALREVLVRDSLCASEIDVFDVVREWVLHNNDRDAVPLLSGAVRWSLLSHEDLVNRVRSSNLLPSDDILDILATKMREGNALSHLHRGLFEPEVNVATPEMNATVVRGEMSGSLLDGDATNYGQDHGYTRHVIPDKHDADKSACIQVKLGSPCIINHIRMLLWDRDLRSYSYYVELSNDEVHWTKVVDYSHFACRSWQEIYFAQCTVQHIRVVGTRNTANRSFHLVKLEAKFSKNVPEFKSGDKYLGFVVPKENVASLAKFASVVEGVSRSRHALINGSLDYDWDNGYCCHQIGSGAIVVQLNQPYFLSSLRLLLWDVDDRTYTYVIHTSANNRDWRLIVDTRDSQRQSWQTHQFNQQVVSFIKLTGTSNSANEVFHVVHLEAPCQVPLVSGAGSALPVEREADVVPPNDLAAPDVLIDVEFHDDEPPHLAMAIGPNPGAVIVAGLNNNRVIHQGPAMDVDEDRNRQQQRRIRPRLGPPSRAH</sequence>
<evidence type="ECO:0000259" key="2">
    <source>
        <dbReference type="PROSITE" id="PS50097"/>
    </source>
</evidence>
<evidence type="ECO:0000256" key="1">
    <source>
        <dbReference type="SAM" id="MobiDB-lite"/>
    </source>
</evidence>
<dbReference type="Gene3D" id="3.30.710.10">
    <property type="entry name" value="Potassium Channel Kv1.1, Chain A"/>
    <property type="match status" value="1"/>
</dbReference>
<dbReference type="GO" id="GO:0008344">
    <property type="term" value="P:adult locomotory behavior"/>
    <property type="evidence" value="ECO:0007669"/>
    <property type="project" value="TreeGrafter"/>
</dbReference>
<accession>A0A1W0WIN6</accession>
<dbReference type="GO" id="GO:0005737">
    <property type="term" value="C:cytoplasm"/>
    <property type="evidence" value="ECO:0007669"/>
    <property type="project" value="TreeGrafter"/>
</dbReference>
<feature type="region of interest" description="Disordered" evidence="1">
    <location>
        <begin position="635"/>
        <end position="663"/>
    </location>
</feature>
<dbReference type="InterPro" id="IPR052407">
    <property type="entry name" value="BTB_POZ_domain_cont_9"/>
</dbReference>
<name>A0A1W0WIN6_HYPEX</name>
<protein>
    <submittedName>
        <fullName evidence="3">BTB/POZ domain-containing protein 9</fullName>
    </submittedName>
</protein>
<dbReference type="Proteomes" id="UP000192578">
    <property type="component" value="Unassembled WGS sequence"/>
</dbReference>
<dbReference type="AlphaFoldDB" id="A0A1W0WIN6"/>
<reference evidence="4" key="1">
    <citation type="submission" date="2017-01" db="EMBL/GenBank/DDBJ databases">
        <title>Comparative genomics of anhydrobiosis in the tardigrade Hypsibius dujardini.</title>
        <authorList>
            <person name="Yoshida Y."/>
            <person name="Koutsovoulos G."/>
            <person name="Laetsch D."/>
            <person name="Stevens L."/>
            <person name="Kumar S."/>
            <person name="Horikawa D."/>
            <person name="Ishino K."/>
            <person name="Komine S."/>
            <person name="Tomita M."/>
            <person name="Blaxter M."/>
            <person name="Arakawa K."/>
        </authorList>
    </citation>
    <scope>NUCLEOTIDE SEQUENCE [LARGE SCALE GENOMIC DNA]</scope>
    <source>
        <strain evidence="4">Z151</strain>
    </source>
</reference>
<dbReference type="Gene3D" id="1.25.40.420">
    <property type="match status" value="1"/>
</dbReference>
<dbReference type="InterPro" id="IPR000210">
    <property type="entry name" value="BTB/POZ_dom"/>
</dbReference>